<evidence type="ECO:0000313" key="1">
    <source>
        <dbReference type="EMBL" id="KAG7174290.1"/>
    </source>
</evidence>
<keyword evidence="2" id="KW-1185">Reference proteome</keyword>
<dbReference type="EMBL" id="JAHLQT010007678">
    <property type="protein sequence ID" value="KAG7174290.1"/>
    <property type="molecule type" value="Genomic_DNA"/>
</dbReference>
<reference evidence="1" key="1">
    <citation type="journal article" date="2021" name="Sci. Adv.">
        <title>The American lobster genome reveals insights on longevity, neural, and immune adaptations.</title>
        <authorList>
            <person name="Polinski J.M."/>
            <person name="Zimin A.V."/>
            <person name="Clark K.F."/>
            <person name="Kohn A.B."/>
            <person name="Sadowski N."/>
            <person name="Timp W."/>
            <person name="Ptitsyn A."/>
            <person name="Khanna P."/>
            <person name="Romanova D.Y."/>
            <person name="Williams P."/>
            <person name="Greenwood S.J."/>
            <person name="Moroz L.L."/>
            <person name="Walt D.R."/>
            <person name="Bodnar A.G."/>
        </authorList>
    </citation>
    <scope>NUCLEOTIDE SEQUENCE</scope>
    <source>
        <strain evidence="1">GMGI-L3</strain>
    </source>
</reference>
<gene>
    <name evidence="1" type="ORF">Hamer_G003222</name>
</gene>
<dbReference type="AlphaFoldDB" id="A0A8J5N686"/>
<organism evidence="1 2">
    <name type="scientific">Homarus americanus</name>
    <name type="common">American lobster</name>
    <dbReference type="NCBI Taxonomy" id="6706"/>
    <lineage>
        <taxon>Eukaryota</taxon>
        <taxon>Metazoa</taxon>
        <taxon>Ecdysozoa</taxon>
        <taxon>Arthropoda</taxon>
        <taxon>Crustacea</taxon>
        <taxon>Multicrustacea</taxon>
        <taxon>Malacostraca</taxon>
        <taxon>Eumalacostraca</taxon>
        <taxon>Eucarida</taxon>
        <taxon>Decapoda</taxon>
        <taxon>Pleocyemata</taxon>
        <taxon>Astacidea</taxon>
        <taxon>Nephropoidea</taxon>
        <taxon>Nephropidae</taxon>
        <taxon>Homarus</taxon>
    </lineage>
</organism>
<accession>A0A8J5N686</accession>
<sequence>INISWPTLSAGDLIAQEAKYHVQCLVSLYNKARQAKLVSYLEDAHTDTEAVRVFKLADLTRMYTTKLEQLGTNADIDTIHLARASSIVRRDMYKMETSFTGTFDSQCQESSVPNSLVALVSMILYGPNVITQSSYSSVPQGTLTLTQLLMFNCFVCCREGSSNTPRHGQKRERPFPVYLSLLFHTKTRKQDSSSHIIEGPFTVLEYLYFSILVLRELDFSASTESSHSTSKQGLAKLPQSYTNVPPVTLCKKDPVPPKLQGTNKSEYSTCLSYIQSQSLLVINSGRQHCAQLRFSSSDNTDPPPAS</sequence>
<protein>
    <submittedName>
        <fullName evidence="1">Uncharacterized protein</fullName>
    </submittedName>
</protein>
<name>A0A8J5N686_HOMAM</name>
<evidence type="ECO:0000313" key="2">
    <source>
        <dbReference type="Proteomes" id="UP000747542"/>
    </source>
</evidence>
<dbReference type="Proteomes" id="UP000747542">
    <property type="component" value="Unassembled WGS sequence"/>
</dbReference>
<feature type="non-terminal residue" evidence="1">
    <location>
        <position position="306"/>
    </location>
</feature>
<proteinExistence type="predicted"/>
<feature type="non-terminal residue" evidence="1">
    <location>
        <position position="1"/>
    </location>
</feature>
<comment type="caution">
    <text evidence="1">The sequence shown here is derived from an EMBL/GenBank/DDBJ whole genome shotgun (WGS) entry which is preliminary data.</text>
</comment>
<dbReference type="PANTHER" id="PTHR47018">
    <property type="entry name" value="CXC DOMAIN-CONTAINING PROTEIN-RELATED"/>
    <property type="match status" value="1"/>
</dbReference>